<keyword evidence="2" id="KW-0732">Signal</keyword>
<reference evidence="4 5" key="1">
    <citation type="submission" date="2020-12" db="EMBL/GenBank/DDBJ databases">
        <title>Metabolic potential, ecology and presence of endohyphal bacteria is reflected in genomic diversity of Mucoromycotina.</title>
        <authorList>
            <person name="Muszewska A."/>
            <person name="Okrasinska A."/>
            <person name="Steczkiewicz K."/>
            <person name="Drgas O."/>
            <person name="Orlowska M."/>
            <person name="Perlinska-Lenart U."/>
            <person name="Aleksandrzak-Piekarczyk T."/>
            <person name="Szatraj K."/>
            <person name="Zielenkiewicz U."/>
            <person name="Pilsyk S."/>
            <person name="Malc E."/>
            <person name="Mieczkowski P."/>
            <person name="Kruszewska J.S."/>
            <person name="Biernat P."/>
            <person name="Pawlowska J."/>
        </authorList>
    </citation>
    <scope>NUCLEOTIDE SEQUENCE [LARGE SCALE GENOMIC DNA]</scope>
    <source>
        <strain evidence="4 5">CBS 142.35</strain>
    </source>
</reference>
<proteinExistence type="predicted"/>
<evidence type="ECO:0000256" key="2">
    <source>
        <dbReference type="SAM" id="SignalP"/>
    </source>
</evidence>
<dbReference type="PANTHER" id="PTHR46640:SF3">
    <property type="entry name" value="LIPASE LIH1-RELATED"/>
    <property type="match status" value="1"/>
</dbReference>
<dbReference type="GO" id="GO:0016787">
    <property type="term" value="F:hydrolase activity"/>
    <property type="evidence" value="ECO:0007669"/>
    <property type="project" value="UniProtKB-KW"/>
</dbReference>
<keyword evidence="1" id="KW-0378">Hydrolase</keyword>
<dbReference type="GO" id="GO:0006629">
    <property type="term" value="P:lipid metabolic process"/>
    <property type="evidence" value="ECO:0007669"/>
    <property type="project" value="InterPro"/>
</dbReference>
<dbReference type="AlphaFoldDB" id="A0A8H7RV48"/>
<feature type="signal peptide" evidence="2">
    <location>
        <begin position="1"/>
        <end position="27"/>
    </location>
</feature>
<feature type="chain" id="PRO_5034151100" description="Fungal lipase-type domain-containing protein" evidence="2">
    <location>
        <begin position="28"/>
        <end position="323"/>
    </location>
</feature>
<evidence type="ECO:0000313" key="5">
    <source>
        <dbReference type="Proteomes" id="UP000646827"/>
    </source>
</evidence>
<evidence type="ECO:0000256" key="1">
    <source>
        <dbReference type="ARBA" id="ARBA00022801"/>
    </source>
</evidence>
<dbReference type="CDD" id="cd00519">
    <property type="entry name" value="Lipase_3"/>
    <property type="match status" value="1"/>
</dbReference>
<dbReference type="InterPro" id="IPR029058">
    <property type="entry name" value="AB_hydrolase_fold"/>
</dbReference>
<comment type="caution">
    <text evidence="4">The sequence shown here is derived from an EMBL/GenBank/DDBJ whole genome shotgun (WGS) entry which is preliminary data.</text>
</comment>
<dbReference type="Pfam" id="PF01764">
    <property type="entry name" value="Lipase_3"/>
    <property type="match status" value="1"/>
</dbReference>
<evidence type="ECO:0000259" key="3">
    <source>
        <dbReference type="Pfam" id="PF01764"/>
    </source>
</evidence>
<protein>
    <recommendedName>
        <fullName evidence="3">Fungal lipase-type domain-containing protein</fullName>
    </recommendedName>
</protein>
<keyword evidence="5" id="KW-1185">Reference proteome</keyword>
<sequence length="323" mass="36479">MIKNRGSIFINTSYLILLLLCSLVVNGALDITHKTNGPPHVATEQETRDLKYYMTLASNSYCDNVIPLRQWDCPNCGKTSDMEIVQVFVTPKYDINAMVVRDDNLKRIVSVFRGSKTEKNFKADGEAAPVNYEDIPGALVHKGFYESYKEVATDIVSVVQKQIQQYPDYTLATTGHSLGAAIATLHGLDLHRQNFKVAVYSYAQPRLGNRGFALYAVDSGLPYHRITSRKDLYVDCPIYLLGILSYVHAGEEAWIQENDEILICPNGLESDDCYNSDNGLRSNDDHYRYFDLENNKECLYQGTMYLGYGICSLNQILELSFLD</sequence>
<dbReference type="Gene3D" id="3.40.50.1820">
    <property type="entry name" value="alpha/beta hydrolase"/>
    <property type="match status" value="1"/>
</dbReference>
<dbReference type="InterPro" id="IPR002921">
    <property type="entry name" value="Fungal_lipase-type"/>
</dbReference>
<accession>A0A8H7RV48</accession>
<dbReference type="InterPro" id="IPR051299">
    <property type="entry name" value="AB_hydrolase_lip/est"/>
</dbReference>
<dbReference type="OrthoDB" id="2235810at2759"/>
<feature type="domain" description="Fungal lipase-type" evidence="3">
    <location>
        <begin position="111"/>
        <end position="232"/>
    </location>
</feature>
<gene>
    <name evidence="4" type="ORF">INT45_001771</name>
</gene>
<dbReference type="PANTHER" id="PTHR46640">
    <property type="entry name" value="TRIACYLGLYCEROL LIPASE, PUTATIVE (AFU_ORTHOLOGUE AFUA_6G06510)-RELATED"/>
    <property type="match status" value="1"/>
</dbReference>
<dbReference type="SUPFAM" id="SSF53474">
    <property type="entry name" value="alpha/beta-Hydrolases"/>
    <property type="match status" value="1"/>
</dbReference>
<name>A0A8H7RV48_9FUNG</name>
<organism evidence="4 5">
    <name type="scientific">Circinella minor</name>
    <dbReference type="NCBI Taxonomy" id="1195481"/>
    <lineage>
        <taxon>Eukaryota</taxon>
        <taxon>Fungi</taxon>
        <taxon>Fungi incertae sedis</taxon>
        <taxon>Mucoromycota</taxon>
        <taxon>Mucoromycotina</taxon>
        <taxon>Mucoromycetes</taxon>
        <taxon>Mucorales</taxon>
        <taxon>Lichtheimiaceae</taxon>
        <taxon>Circinella</taxon>
    </lineage>
</organism>
<evidence type="ECO:0000313" key="4">
    <source>
        <dbReference type="EMBL" id="KAG2217609.1"/>
    </source>
</evidence>
<dbReference type="EMBL" id="JAEPRB010000286">
    <property type="protein sequence ID" value="KAG2217609.1"/>
    <property type="molecule type" value="Genomic_DNA"/>
</dbReference>
<dbReference type="Proteomes" id="UP000646827">
    <property type="component" value="Unassembled WGS sequence"/>
</dbReference>